<dbReference type="PANTHER" id="PTHR39638:SF2">
    <property type="entry name" value="YCF35"/>
    <property type="match status" value="1"/>
</dbReference>
<dbReference type="EMBL" id="LT622862">
    <property type="protein sequence ID" value="SCW21049.1"/>
    <property type="molecule type" value="Genomic_DNA"/>
</dbReference>
<dbReference type="InterPro" id="IPR009666">
    <property type="entry name" value="Uncharacterised_Ycf35"/>
</dbReference>
<evidence type="ECO:0000256" key="4">
    <source>
        <dbReference type="ARBA" id="ARBA00022640"/>
    </source>
</evidence>
<organism evidence="6">
    <name type="scientific">Helminthora furcellata</name>
    <dbReference type="NCBI Taxonomy" id="1884666"/>
    <lineage>
        <taxon>Eukaryota</taxon>
        <taxon>Rhodophyta</taxon>
        <taxon>Florideophyceae</taxon>
        <taxon>Nemaliophycidae</taxon>
        <taxon>Nemaliales</taxon>
        <taxon>Liagoraceae</taxon>
        <taxon>Helminthora</taxon>
    </lineage>
</organism>
<dbReference type="Pfam" id="PF06868">
    <property type="entry name" value="DUF1257"/>
    <property type="match status" value="1"/>
</dbReference>
<evidence type="ECO:0000256" key="1">
    <source>
        <dbReference type="ARBA" id="ARBA00004474"/>
    </source>
</evidence>
<dbReference type="PANTHER" id="PTHR39638">
    <property type="entry name" value="YCF35"/>
    <property type="match status" value="1"/>
</dbReference>
<comment type="subcellular location">
    <subcellularLocation>
        <location evidence="1">Plastid</location>
    </subcellularLocation>
</comment>
<dbReference type="AlphaFoldDB" id="A0A1G4NZH3"/>
<reference evidence="5" key="1">
    <citation type="submission" date="2016-08" db="EMBL/GenBank/DDBJ databases">
        <authorList>
            <person name="Seilhamer J.J."/>
        </authorList>
    </citation>
    <scope>NUCLEOTIDE SEQUENCE</scope>
    <source>
        <strain evidence="5">J.0165</strain>
    </source>
</reference>
<dbReference type="GeneID" id="30001752"/>
<evidence type="ECO:0000313" key="5">
    <source>
        <dbReference type="EMBL" id="SCW21049.1"/>
    </source>
</evidence>
<proteinExistence type="inferred from homology"/>
<gene>
    <name evidence="6" type="primary">ycf35</name>
    <name evidence="5" type="ORF">BQ776_14</name>
    <name evidence="6" type="ORF">J0165_14</name>
</gene>
<comment type="similarity">
    <text evidence="2">Belongs to the ycf35 family.</text>
</comment>
<sequence>MSHLSKIKTKMRDGKTLIETLDDFQISYTVNDRSNESRPSISLKNSFTNNYSNAQFIWIDNNYELIADSSTWQEKRFLEHWQHKFYQKYACNMIIREATKEGFKSKLFAEKNQNNGSLKIVLEKWR</sequence>
<keyword evidence="6" id="KW-0150">Chloroplast</keyword>
<evidence type="ECO:0000313" key="6">
    <source>
        <dbReference type="EMBL" id="SCW23909.1"/>
    </source>
</evidence>
<keyword evidence="4 6" id="KW-0934">Plastid</keyword>
<accession>A0A1G4NZH3</accession>
<evidence type="ECO:0000256" key="2">
    <source>
        <dbReference type="ARBA" id="ARBA00009068"/>
    </source>
</evidence>
<dbReference type="GO" id="GO:0009536">
    <property type="term" value="C:plastid"/>
    <property type="evidence" value="ECO:0007669"/>
    <property type="project" value="UniProtKB-SubCell"/>
</dbReference>
<dbReference type="EMBL" id="LT622876">
    <property type="protein sequence ID" value="SCW23909.1"/>
    <property type="molecule type" value="Genomic_DNA"/>
</dbReference>
<reference evidence="6" key="3">
    <citation type="submission" date="2016-10" db="EMBL/GenBank/DDBJ databases">
        <authorList>
            <person name="de Groot N.N."/>
        </authorList>
    </citation>
    <scope>NUCLEOTIDE SEQUENCE</scope>
    <source>
        <strain evidence="6">J.0165</strain>
    </source>
</reference>
<name>A0A1G4NZH3_9FLOR</name>
<evidence type="ECO:0000256" key="3">
    <source>
        <dbReference type="ARBA" id="ARBA00021585"/>
    </source>
</evidence>
<dbReference type="RefSeq" id="YP_009312795.1">
    <property type="nucleotide sequence ID" value="NC_031654.1"/>
</dbReference>
<protein>
    <recommendedName>
        <fullName evidence="3">Uncharacterized protein ycf35</fullName>
    </recommendedName>
</protein>
<geneLocation type="chloroplast" evidence="6"/>
<reference evidence="6" key="2">
    <citation type="submission" date="2016-10" db="EMBL/GenBank/DDBJ databases">
        <title>Chloroplast genomes as a tool to resolve red algal phylogenies: a case study in the Nemaliales.</title>
        <authorList>
            <person name="Costa J.F."/>
            <person name="Lin S.M."/>
            <person name="Macaya E.C."/>
            <person name="Fernandez-Garcia C."/>
            <person name="Verbruggen H."/>
        </authorList>
    </citation>
    <scope>NUCLEOTIDE SEQUENCE</scope>
    <source>
        <strain evidence="6">J.0165</strain>
    </source>
</reference>